<protein>
    <recommendedName>
        <fullName evidence="8">Transmembrane protein 144</fullName>
    </recommendedName>
</protein>
<reference evidence="7" key="1">
    <citation type="submission" date="2021-01" db="EMBL/GenBank/DDBJ databases">
        <authorList>
            <person name="Corre E."/>
            <person name="Pelletier E."/>
            <person name="Niang G."/>
            <person name="Scheremetjew M."/>
            <person name="Finn R."/>
            <person name="Kale V."/>
            <person name="Holt S."/>
            <person name="Cochrane G."/>
            <person name="Meng A."/>
            <person name="Brown T."/>
            <person name="Cohen L."/>
        </authorList>
    </citation>
    <scope>NUCLEOTIDE SEQUENCE</scope>
    <source>
        <strain evidence="7">CCMP645</strain>
    </source>
</reference>
<keyword evidence="4 5" id="KW-0472">Membrane</keyword>
<dbReference type="EMBL" id="HBIZ01002210">
    <property type="protein sequence ID" value="CAE0748626.1"/>
    <property type="molecule type" value="Transcribed_RNA"/>
</dbReference>
<feature type="signal peptide" evidence="6">
    <location>
        <begin position="1"/>
        <end position="19"/>
    </location>
</feature>
<evidence type="ECO:0000256" key="3">
    <source>
        <dbReference type="ARBA" id="ARBA00022989"/>
    </source>
</evidence>
<evidence type="ECO:0000256" key="6">
    <source>
        <dbReference type="SAM" id="SignalP"/>
    </source>
</evidence>
<dbReference type="GO" id="GO:0016020">
    <property type="term" value="C:membrane"/>
    <property type="evidence" value="ECO:0007669"/>
    <property type="project" value="UniProtKB-SubCell"/>
</dbReference>
<dbReference type="InterPro" id="IPR010651">
    <property type="entry name" value="Sugar_transport"/>
</dbReference>
<dbReference type="AlphaFoldDB" id="A0A7S4AZ76"/>
<keyword evidence="3 5" id="KW-1133">Transmembrane helix</keyword>
<accession>A0A7S4AZ76</accession>
<feature type="transmembrane region" description="Helical" evidence="5">
    <location>
        <begin position="35"/>
        <end position="55"/>
    </location>
</feature>
<feature type="transmembrane region" description="Helical" evidence="5">
    <location>
        <begin position="67"/>
        <end position="88"/>
    </location>
</feature>
<dbReference type="PANTHER" id="PTHR16119">
    <property type="entry name" value="TRANSMEMBRANE PROTEIN 144"/>
    <property type="match status" value="1"/>
</dbReference>
<feature type="transmembrane region" description="Helical" evidence="5">
    <location>
        <begin position="94"/>
        <end position="115"/>
    </location>
</feature>
<keyword evidence="2 5" id="KW-0812">Transmembrane</keyword>
<comment type="subcellular location">
    <subcellularLocation>
        <location evidence="1">Membrane</location>
        <topology evidence="1">Multi-pass membrane protein</topology>
    </subcellularLocation>
</comment>
<evidence type="ECO:0000313" key="7">
    <source>
        <dbReference type="EMBL" id="CAE0748626.1"/>
    </source>
</evidence>
<sequence>MLTFGGGALGWSLVTVVLAAIHSETRGSARPLLQLQTIGLHGFAAGSCWCIGNLFNTLAVVAGGNAVVVPISHAASLVTSGAWGLFYYKEIHGQAAIGWGAAAAWTVVMVVLLALEKA</sequence>
<evidence type="ECO:0000256" key="1">
    <source>
        <dbReference type="ARBA" id="ARBA00004141"/>
    </source>
</evidence>
<gene>
    <name evidence="7" type="ORF">PCAR00345_LOCUS1208</name>
</gene>
<evidence type="ECO:0008006" key="8">
    <source>
        <dbReference type="Google" id="ProtNLM"/>
    </source>
</evidence>
<proteinExistence type="predicted"/>
<organism evidence="7">
    <name type="scientific">Chrysotila carterae</name>
    <name type="common">Marine alga</name>
    <name type="synonym">Syracosphaera carterae</name>
    <dbReference type="NCBI Taxonomy" id="13221"/>
    <lineage>
        <taxon>Eukaryota</taxon>
        <taxon>Haptista</taxon>
        <taxon>Haptophyta</taxon>
        <taxon>Prymnesiophyceae</taxon>
        <taxon>Isochrysidales</taxon>
        <taxon>Isochrysidaceae</taxon>
        <taxon>Chrysotila</taxon>
    </lineage>
</organism>
<name>A0A7S4AZ76_CHRCT</name>
<evidence type="ECO:0000256" key="5">
    <source>
        <dbReference type="SAM" id="Phobius"/>
    </source>
</evidence>
<dbReference type="GO" id="GO:0015144">
    <property type="term" value="F:carbohydrate transmembrane transporter activity"/>
    <property type="evidence" value="ECO:0007669"/>
    <property type="project" value="InterPro"/>
</dbReference>
<evidence type="ECO:0000256" key="4">
    <source>
        <dbReference type="ARBA" id="ARBA00023136"/>
    </source>
</evidence>
<keyword evidence="6" id="KW-0732">Signal</keyword>
<evidence type="ECO:0000256" key="2">
    <source>
        <dbReference type="ARBA" id="ARBA00022692"/>
    </source>
</evidence>
<dbReference type="PANTHER" id="PTHR16119:SF17">
    <property type="entry name" value="TRANSMEMBRANE PROTEIN 144"/>
    <property type="match status" value="1"/>
</dbReference>
<feature type="chain" id="PRO_5031193326" description="Transmembrane protein 144" evidence="6">
    <location>
        <begin position="20"/>
        <end position="118"/>
    </location>
</feature>